<name>A0A399SM10_9BACT</name>
<dbReference type="GO" id="GO:0015386">
    <property type="term" value="F:potassium:proton antiporter activity"/>
    <property type="evidence" value="ECO:0007669"/>
    <property type="project" value="TreeGrafter"/>
</dbReference>
<dbReference type="GO" id="GO:0005886">
    <property type="term" value="C:plasma membrane"/>
    <property type="evidence" value="ECO:0007669"/>
    <property type="project" value="UniProtKB-SubCell"/>
</dbReference>
<keyword evidence="7 12" id="KW-1133">Transmembrane helix</keyword>
<dbReference type="InterPro" id="IPR018422">
    <property type="entry name" value="Cation/H_exchanger_CPA1"/>
</dbReference>
<comment type="subcellular location">
    <subcellularLocation>
        <location evidence="1">Cell membrane</location>
        <topology evidence="1">Multi-pass membrane protein</topology>
    </subcellularLocation>
</comment>
<dbReference type="Proteomes" id="UP000266005">
    <property type="component" value="Unassembled WGS sequence"/>
</dbReference>
<feature type="transmembrane region" description="Helical" evidence="12">
    <location>
        <begin position="128"/>
        <end position="150"/>
    </location>
</feature>
<feature type="transmembrane region" description="Helical" evidence="12">
    <location>
        <begin position="99"/>
        <end position="122"/>
    </location>
</feature>
<dbReference type="GO" id="GO:0051453">
    <property type="term" value="P:regulation of intracellular pH"/>
    <property type="evidence" value="ECO:0007669"/>
    <property type="project" value="TreeGrafter"/>
</dbReference>
<comment type="caution">
    <text evidence="14">The sequence shown here is derived from an EMBL/GenBank/DDBJ whole genome shotgun (WGS) entry which is preliminary data.</text>
</comment>
<dbReference type="RefSeq" id="WP_119430879.1">
    <property type="nucleotide sequence ID" value="NZ_QWGE01000001.1"/>
</dbReference>
<gene>
    <name evidence="14" type="ORF">D1627_03950</name>
</gene>
<dbReference type="Gene3D" id="1.20.1530.20">
    <property type="match status" value="1"/>
</dbReference>
<accession>A0A399SM10</accession>
<evidence type="ECO:0000256" key="7">
    <source>
        <dbReference type="ARBA" id="ARBA00022989"/>
    </source>
</evidence>
<feature type="transmembrane region" description="Helical" evidence="12">
    <location>
        <begin position="208"/>
        <end position="226"/>
    </location>
</feature>
<feature type="transmembrane region" description="Helical" evidence="12">
    <location>
        <begin position="70"/>
        <end position="87"/>
    </location>
</feature>
<dbReference type="Pfam" id="PF00999">
    <property type="entry name" value="Na_H_Exchanger"/>
    <property type="match status" value="1"/>
</dbReference>
<reference evidence="15" key="1">
    <citation type="submission" date="2018-08" db="EMBL/GenBank/DDBJ databases">
        <title>Mucilaginibacter sp. MYSH2.</title>
        <authorList>
            <person name="Seo T."/>
        </authorList>
    </citation>
    <scope>NUCLEOTIDE SEQUENCE [LARGE SCALE GENOMIC DNA]</scope>
    <source>
        <strain evidence="15">KIRAN</strain>
    </source>
</reference>
<keyword evidence="11" id="KW-0739">Sodium transport</keyword>
<feature type="domain" description="Cation/H+ exchanger transmembrane" evidence="13">
    <location>
        <begin position="13"/>
        <end position="406"/>
    </location>
</feature>
<evidence type="ECO:0000256" key="6">
    <source>
        <dbReference type="ARBA" id="ARBA00022692"/>
    </source>
</evidence>
<evidence type="ECO:0000256" key="11">
    <source>
        <dbReference type="ARBA" id="ARBA00023201"/>
    </source>
</evidence>
<keyword evidence="8" id="KW-0915">Sodium</keyword>
<keyword evidence="3" id="KW-0813">Transport</keyword>
<dbReference type="GO" id="GO:0015385">
    <property type="term" value="F:sodium:proton antiporter activity"/>
    <property type="evidence" value="ECO:0007669"/>
    <property type="project" value="InterPro"/>
</dbReference>
<dbReference type="GO" id="GO:0098719">
    <property type="term" value="P:sodium ion import across plasma membrane"/>
    <property type="evidence" value="ECO:0007669"/>
    <property type="project" value="TreeGrafter"/>
</dbReference>
<sequence length="415" mass="45437">MEIFHIFSIILVISAIFAYVNQQYIKLPGAIGLLLAGLLLSLLVQAAGAVSPQFQALVEERLIELNFSEILLEFMLSFLLFAGALHTDLEKLRESKWPILIFATVGVLISTAVTGTLFYYLMQLLGQPIDYMYCLLFGALISPTDPIAVLGILKRAKIPKSLEVSITGESLFNDGVGVVVFISLFQIAQQGFGNVEGSFIAELFLKEVGGGIGLGLLIGYIAFYFMRRIDHYQTEVIISLAVVMGGYSIAHFFHFSGPLAMVAAGLLIGNQGTKLAMSEQTADYLTKFWEMVDEILNAVLFVLIGLELLVVEFRWEYAVIGVITTGIVLAVRYFALAVPSYTLGLHRTFAPGALSIMTWGGLRGGISIALALSLTTDMFRDEIVAITYTVVLLSLVVQGLTIESFIKRFSKRKAV</sequence>
<protein>
    <submittedName>
        <fullName evidence="14">Sodium:proton antiporter</fullName>
    </submittedName>
</protein>
<evidence type="ECO:0000313" key="14">
    <source>
        <dbReference type="EMBL" id="RIJ42997.1"/>
    </source>
</evidence>
<keyword evidence="6 12" id="KW-0812">Transmembrane</keyword>
<evidence type="ECO:0000256" key="5">
    <source>
        <dbReference type="ARBA" id="ARBA00022475"/>
    </source>
</evidence>
<dbReference type="InterPro" id="IPR006153">
    <property type="entry name" value="Cation/H_exchanger_TM"/>
</dbReference>
<keyword evidence="9" id="KW-0406">Ion transport</keyword>
<dbReference type="InterPro" id="IPR038770">
    <property type="entry name" value="Na+/solute_symporter_sf"/>
</dbReference>
<evidence type="ECO:0000256" key="12">
    <source>
        <dbReference type="SAM" id="Phobius"/>
    </source>
</evidence>
<evidence type="ECO:0000256" key="4">
    <source>
        <dbReference type="ARBA" id="ARBA00022449"/>
    </source>
</evidence>
<dbReference type="EMBL" id="QWGE01000001">
    <property type="protein sequence ID" value="RIJ42997.1"/>
    <property type="molecule type" value="Genomic_DNA"/>
</dbReference>
<proteinExistence type="inferred from homology"/>
<feature type="transmembrane region" description="Helical" evidence="12">
    <location>
        <begin position="171"/>
        <end position="188"/>
    </location>
</feature>
<keyword evidence="10 12" id="KW-0472">Membrane</keyword>
<evidence type="ECO:0000256" key="1">
    <source>
        <dbReference type="ARBA" id="ARBA00004651"/>
    </source>
</evidence>
<organism evidence="14 15">
    <name type="scientific">Pontibacter oryzae</name>
    <dbReference type="NCBI Taxonomy" id="2304593"/>
    <lineage>
        <taxon>Bacteria</taxon>
        <taxon>Pseudomonadati</taxon>
        <taxon>Bacteroidota</taxon>
        <taxon>Cytophagia</taxon>
        <taxon>Cytophagales</taxon>
        <taxon>Hymenobacteraceae</taxon>
        <taxon>Pontibacter</taxon>
    </lineage>
</organism>
<comment type="similarity">
    <text evidence="2">Belongs to the monovalent cation:proton antiporter 1 (CPA1) transporter (TC 2.A.36) family.</text>
</comment>
<keyword evidence="4" id="KW-0050">Antiport</keyword>
<feature type="transmembrane region" description="Helical" evidence="12">
    <location>
        <begin position="6"/>
        <end position="22"/>
    </location>
</feature>
<evidence type="ECO:0000256" key="9">
    <source>
        <dbReference type="ARBA" id="ARBA00023065"/>
    </source>
</evidence>
<evidence type="ECO:0000256" key="2">
    <source>
        <dbReference type="ARBA" id="ARBA00007367"/>
    </source>
</evidence>
<dbReference type="PANTHER" id="PTHR10110:SF195">
    <property type="entry name" value="NA(+)_H(+) ANTIPORTER NHAS2"/>
    <property type="match status" value="1"/>
</dbReference>
<feature type="transmembrane region" description="Helical" evidence="12">
    <location>
        <begin position="317"/>
        <end position="335"/>
    </location>
</feature>
<dbReference type="OrthoDB" id="9774146at2"/>
<feature type="transmembrane region" description="Helical" evidence="12">
    <location>
        <begin position="238"/>
        <end position="268"/>
    </location>
</feature>
<dbReference type="PANTHER" id="PTHR10110">
    <property type="entry name" value="SODIUM/HYDROGEN EXCHANGER"/>
    <property type="match status" value="1"/>
</dbReference>
<feature type="transmembrane region" description="Helical" evidence="12">
    <location>
        <begin position="288"/>
        <end position="310"/>
    </location>
</feature>
<feature type="transmembrane region" description="Helical" evidence="12">
    <location>
        <begin position="383"/>
        <end position="406"/>
    </location>
</feature>
<evidence type="ECO:0000313" key="15">
    <source>
        <dbReference type="Proteomes" id="UP000266005"/>
    </source>
</evidence>
<evidence type="ECO:0000259" key="13">
    <source>
        <dbReference type="Pfam" id="PF00999"/>
    </source>
</evidence>
<evidence type="ECO:0000256" key="3">
    <source>
        <dbReference type="ARBA" id="ARBA00022448"/>
    </source>
</evidence>
<keyword evidence="15" id="KW-1185">Reference proteome</keyword>
<evidence type="ECO:0000256" key="10">
    <source>
        <dbReference type="ARBA" id="ARBA00023136"/>
    </source>
</evidence>
<dbReference type="AlphaFoldDB" id="A0A399SM10"/>
<evidence type="ECO:0000256" key="8">
    <source>
        <dbReference type="ARBA" id="ARBA00023053"/>
    </source>
</evidence>
<keyword evidence="5" id="KW-1003">Cell membrane</keyword>
<feature type="transmembrane region" description="Helical" evidence="12">
    <location>
        <begin position="29"/>
        <end position="50"/>
    </location>
</feature>